<accession>A0ABY9RBI5</accession>
<keyword evidence="3" id="KW-1185">Reference proteome</keyword>
<feature type="transmembrane region" description="Helical" evidence="1">
    <location>
        <begin position="6"/>
        <end position="27"/>
    </location>
</feature>
<name>A0ABY9RBI5_9FLAO</name>
<keyword evidence="1" id="KW-1133">Transmembrane helix</keyword>
<evidence type="ECO:0000313" key="3">
    <source>
        <dbReference type="Proteomes" id="UP001180481"/>
    </source>
</evidence>
<feature type="transmembrane region" description="Helical" evidence="1">
    <location>
        <begin position="110"/>
        <end position="130"/>
    </location>
</feature>
<protein>
    <submittedName>
        <fullName evidence="2">Uncharacterized protein</fullName>
    </submittedName>
</protein>
<dbReference type="Proteomes" id="UP001180481">
    <property type="component" value="Chromosome"/>
</dbReference>
<keyword evidence="1" id="KW-0812">Transmembrane</keyword>
<keyword evidence="1" id="KW-0472">Membrane</keyword>
<reference evidence="2" key="1">
    <citation type="submission" date="2023-09" db="EMBL/GenBank/DDBJ databases">
        <title>Flavobacterium sp. 20NA77.7 isolated from freshwater.</title>
        <authorList>
            <person name="Le V."/>
            <person name="Ko S.-R."/>
            <person name="Ahn C.-Y."/>
            <person name="Oh H.-M."/>
        </authorList>
    </citation>
    <scope>NUCLEOTIDE SEQUENCE</scope>
    <source>
        <strain evidence="2">20NA77.7</strain>
    </source>
</reference>
<gene>
    <name evidence="2" type="ORF">RF683_00845</name>
</gene>
<organism evidence="2 3">
    <name type="scientific">Flavobacterium nakdongensis</name>
    <dbReference type="NCBI Taxonomy" id="3073563"/>
    <lineage>
        <taxon>Bacteria</taxon>
        <taxon>Pseudomonadati</taxon>
        <taxon>Bacteroidota</taxon>
        <taxon>Flavobacteriia</taxon>
        <taxon>Flavobacteriales</taxon>
        <taxon>Flavobacteriaceae</taxon>
        <taxon>Flavobacterium</taxon>
    </lineage>
</organism>
<proteinExistence type="predicted"/>
<evidence type="ECO:0000256" key="1">
    <source>
        <dbReference type="SAM" id="Phobius"/>
    </source>
</evidence>
<feature type="transmembrane region" description="Helical" evidence="1">
    <location>
        <begin position="36"/>
        <end position="58"/>
    </location>
</feature>
<dbReference type="EMBL" id="CP133721">
    <property type="protein sequence ID" value="WMW78024.1"/>
    <property type="molecule type" value="Genomic_DNA"/>
</dbReference>
<evidence type="ECO:0000313" key="2">
    <source>
        <dbReference type="EMBL" id="WMW78024.1"/>
    </source>
</evidence>
<dbReference type="RefSeq" id="WP_309532350.1">
    <property type="nucleotide sequence ID" value="NZ_CP133721.1"/>
</dbReference>
<sequence length="143" mass="17231">METIFDIISLTLLTALFISPFFIIWWLNRLAIRYKFIIYLTIGVLTTAIIFLTFGWWVDISDQMLLEHYGYDFDAMNYTERFGKVSPENMERVKNLEMSIMGIGWPLKVILTYIFYFPYILIVYLLTYFFNKIRLRKQTKTNK</sequence>